<protein>
    <recommendedName>
        <fullName evidence="5">Integral membrane protein</fullName>
    </recommendedName>
</protein>
<feature type="transmembrane region" description="Helical" evidence="2">
    <location>
        <begin position="327"/>
        <end position="348"/>
    </location>
</feature>
<evidence type="ECO:0008006" key="5">
    <source>
        <dbReference type="Google" id="ProtNLM"/>
    </source>
</evidence>
<proteinExistence type="predicted"/>
<keyword evidence="2" id="KW-0472">Membrane</keyword>
<keyword evidence="2" id="KW-1133">Transmembrane helix</keyword>
<keyword evidence="2" id="KW-0812">Transmembrane</keyword>
<feature type="transmembrane region" description="Helical" evidence="2">
    <location>
        <begin position="28"/>
        <end position="50"/>
    </location>
</feature>
<feature type="transmembrane region" description="Helical" evidence="2">
    <location>
        <begin position="62"/>
        <end position="82"/>
    </location>
</feature>
<feature type="region of interest" description="Disordered" evidence="1">
    <location>
        <begin position="191"/>
        <end position="215"/>
    </location>
</feature>
<keyword evidence="4" id="KW-1185">Reference proteome</keyword>
<evidence type="ECO:0000256" key="1">
    <source>
        <dbReference type="SAM" id="MobiDB-lite"/>
    </source>
</evidence>
<evidence type="ECO:0000313" key="3">
    <source>
        <dbReference type="EMBL" id="WNF25673.1"/>
    </source>
</evidence>
<gene>
    <name evidence="3" type="ORF">RI138_01980</name>
</gene>
<evidence type="ECO:0000256" key="2">
    <source>
        <dbReference type="SAM" id="Phobius"/>
    </source>
</evidence>
<feature type="transmembrane region" description="Helical" evidence="2">
    <location>
        <begin position="228"/>
        <end position="248"/>
    </location>
</feature>
<reference evidence="3 4" key="1">
    <citation type="submission" date="2023-09" db="EMBL/GenBank/DDBJ databases">
        <title>Genome completion map analysis of the actinomycetes C11-1.</title>
        <authorList>
            <person name="Qin P."/>
            <person name="Guan P."/>
        </authorList>
    </citation>
    <scope>NUCLEOTIDE SEQUENCE [LARGE SCALE GENOMIC DNA]</scope>
    <source>
        <strain evidence="3 4">C11-1</strain>
    </source>
</reference>
<dbReference type="Proteomes" id="UP001303236">
    <property type="component" value="Chromosome"/>
</dbReference>
<evidence type="ECO:0000313" key="4">
    <source>
        <dbReference type="Proteomes" id="UP001303236"/>
    </source>
</evidence>
<dbReference type="EMBL" id="CP134500">
    <property type="protein sequence ID" value="WNF25673.1"/>
    <property type="molecule type" value="Genomic_DNA"/>
</dbReference>
<name>A0ABY9VPZ6_9ACTN</name>
<accession>A0ABY9VPZ6</accession>
<sequence>MSSTKEREGTAIALPATARAVARYRRRAGTWCAAGGGALVAGPAAVLLAGSGGARPGWAMPLAAWLSVAGLIALLVGLVLVFNARRMQGRLSAAPWTACVARSTISAMTGAPRLVLRDPRTGDLVCLGAVVAQANARLAETGWDGILWWCGDPVRGGVVSRPGGEGLFWARPETGAKGSRLIAWARETGIDGRPDPERIPGQRPQAGPGTAELRAPAAVPRRRPCWRWVLLVGCAVLGLGIAASLAAMDDPKAELTVISESADGDCTVRWADPWSGERREGPFSCDPDRAPILHDWEVGWVVSYGPWKGDLYNADWEGTPANEVNDVVFLAGVLLILGSLIGGAIRVVRRMRDRRSFAHRPAHASLVTPPRPRVSLVKGAPAEQGPDLSCAVMSAAAERRAPDVTEPLPPLPPGARERPWWRIGPLLALSATLDTLRSLALSLAATALWWWLDEPALLLVGGLAACNAVRLGYRALRHGIPNVRGLVRAARHPGPVRKRYALLRSHDDTLVLIFFPLDGGPEAQAESSLEVFPPGTSRKPWRGLPAPTGVAELYGDVDGTPTADGGRTGALPDDAERPLLVPWIDGRPLWPLHGYDAVRPEDVRDREYFAGLLS</sequence>
<feature type="compositionally biased region" description="Basic and acidic residues" evidence="1">
    <location>
        <begin position="191"/>
        <end position="200"/>
    </location>
</feature>
<organism evidence="3 4">
    <name type="scientific">Streptomyces durocortorensis</name>
    <dbReference type="NCBI Taxonomy" id="2811104"/>
    <lineage>
        <taxon>Bacteria</taxon>
        <taxon>Bacillati</taxon>
        <taxon>Actinomycetota</taxon>
        <taxon>Actinomycetes</taxon>
        <taxon>Kitasatosporales</taxon>
        <taxon>Streptomycetaceae</taxon>
        <taxon>Streptomyces</taxon>
    </lineage>
</organism>